<dbReference type="PANTHER" id="PTHR35317:SF35">
    <property type="entry name" value="DUF4219 DOMAIN-CONTAINING PROTEIN"/>
    <property type="match status" value="1"/>
</dbReference>
<dbReference type="InterPro" id="IPR036875">
    <property type="entry name" value="Znf_CCHC_sf"/>
</dbReference>
<proteinExistence type="predicted"/>
<dbReference type="Pfam" id="PF14223">
    <property type="entry name" value="Retrotran_gag_2"/>
    <property type="match status" value="1"/>
</dbReference>
<dbReference type="Gramene" id="C.cajan_31468.t">
    <property type="protein sequence ID" value="C.cajan_31468.t.cds1"/>
    <property type="gene ID" value="C.cajan_31468"/>
</dbReference>
<protein>
    <recommendedName>
        <fullName evidence="4">CCHC-type domain-containing protein</fullName>
    </recommendedName>
</protein>
<dbReference type="EMBL" id="KQ483539">
    <property type="protein sequence ID" value="KYP47041.1"/>
    <property type="molecule type" value="Genomic_DNA"/>
</dbReference>
<organism evidence="2 3">
    <name type="scientific">Cajanus cajan</name>
    <name type="common">Pigeon pea</name>
    <name type="synonym">Cajanus indicus</name>
    <dbReference type="NCBI Taxonomy" id="3821"/>
    <lineage>
        <taxon>Eukaryota</taxon>
        <taxon>Viridiplantae</taxon>
        <taxon>Streptophyta</taxon>
        <taxon>Embryophyta</taxon>
        <taxon>Tracheophyta</taxon>
        <taxon>Spermatophyta</taxon>
        <taxon>Magnoliopsida</taxon>
        <taxon>eudicotyledons</taxon>
        <taxon>Gunneridae</taxon>
        <taxon>Pentapetalae</taxon>
        <taxon>rosids</taxon>
        <taxon>fabids</taxon>
        <taxon>Fabales</taxon>
        <taxon>Fabaceae</taxon>
        <taxon>Papilionoideae</taxon>
        <taxon>50 kb inversion clade</taxon>
        <taxon>NPAAA clade</taxon>
        <taxon>indigoferoid/millettioid clade</taxon>
        <taxon>Phaseoleae</taxon>
        <taxon>Cajanus</taxon>
    </lineage>
</organism>
<evidence type="ECO:0008006" key="4">
    <source>
        <dbReference type="Google" id="ProtNLM"/>
    </source>
</evidence>
<dbReference type="Proteomes" id="UP000075243">
    <property type="component" value="Unassembled WGS sequence"/>
</dbReference>
<evidence type="ECO:0000313" key="3">
    <source>
        <dbReference type="Proteomes" id="UP000075243"/>
    </source>
</evidence>
<dbReference type="GO" id="GO:0003676">
    <property type="term" value="F:nucleic acid binding"/>
    <property type="evidence" value="ECO:0007669"/>
    <property type="project" value="InterPro"/>
</dbReference>
<gene>
    <name evidence="2" type="ORF">KK1_031346</name>
</gene>
<feature type="region of interest" description="Disordered" evidence="1">
    <location>
        <begin position="117"/>
        <end position="160"/>
    </location>
</feature>
<dbReference type="AlphaFoldDB" id="A0A151RWX4"/>
<dbReference type="GO" id="GO:0008270">
    <property type="term" value="F:zinc ion binding"/>
    <property type="evidence" value="ECO:0007669"/>
    <property type="project" value="InterPro"/>
</dbReference>
<dbReference type="SUPFAM" id="SSF57756">
    <property type="entry name" value="Retrovirus zinc finger-like domains"/>
    <property type="match status" value="1"/>
</dbReference>
<sequence>MGATTAKEAWTTLQEEFEGSEKVRAVKLQTLWRNFELLNMKESRTVNDYYYRIKEIVNQMRAYGKNILDKKIMEKILISVPRKYDPIVTTIKQTKDLSTLSVTELMGSLEAYKQRLNKHDEDSTENAFQSKLKLRSHNKDKRNNGETSRNKENSRNFSRNYQNEYPPCDICKRTNHDEKDCRYRGKPQCRHCNKVGHVEKYCRNKNKHQTNFAKEKNGEQHLFCATQDSNSETSRNWYLDSDYSITWPKMQASSRILMNPSR</sequence>
<dbReference type="OrthoDB" id="912188at2759"/>
<dbReference type="PANTHER" id="PTHR35317">
    <property type="entry name" value="OS04G0629600 PROTEIN"/>
    <property type="match status" value="1"/>
</dbReference>
<keyword evidence="3" id="KW-1185">Reference proteome</keyword>
<reference evidence="2" key="1">
    <citation type="journal article" date="2012" name="Nat. Biotechnol.">
        <title>Draft genome sequence of pigeonpea (Cajanus cajan), an orphan legume crop of resource-poor farmers.</title>
        <authorList>
            <person name="Varshney R.K."/>
            <person name="Chen W."/>
            <person name="Li Y."/>
            <person name="Bharti A.K."/>
            <person name="Saxena R.K."/>
            <person name="Schlueter J.A."/>
            <person name="Donoghue M.T."/>
            <person name="Azam S."/>
            <person name="Fan G."/>
            <person name="Whaley A.M."/>
            <person name="Farmer A.D."/>
            <person name="Sheridan J."/>
            <person name="Iwata A."/>
            <person name="Tuteja R."/>
            <person name="Penmetsa R.V."/>
            <person name="Wu W."/>
            <person name="Upadhyaya H.D."/>
            <person name="Yang S.P."/>
            <person name="Shah T."/>
            <person name="Saxena K.B."/>
            <person name="Michael T."/>
            <person name="McCombie W.R."/>
            <person name="Yang B."/>
            <person name="Zhang G."/>
            <person name="Yang H."/>
            <person name="Wang J."/>
            <person name="Spillane C."/>
            <person name="Cook D.R."/>
            <person name="May G.D."/>
            <person name="Xu X."/>
            <person name="Jackson S.A."/>
        </authorList>
    </citation>
    <scope>NUCLEOTIDE SEQUENCE [LARGE SCALE GENOMIC DNA]</scope>
</reference>
<name>A0A151RWX4_CAJCA</name>
<feature type="compositionally biased region" description="Basic and acidic residues" evidence="1">
    <location>
        <begin position="141"/>
        <end position="154"/>
    </location>
</feature>
<evidence type="ECO:0000256" key="1">
    <source>
        <dbReference type="SAM" id="MobiDB-lite"/>
    </source>
</evidence>
<evidence type="ECO:0000313" key="2">
    <source>
        <dbReference type="EMBL" id="KYP47041.1"/>
    </source>
</evidence>
<accession>A0A151RWX4</accession>